<evidence type="ECO:0000313" key="3">
    <source>
        <dbReference type="Proteomes" id="UP000749471"/>
    </source>
</evidence>
<evidence type="ECO:0000256" key="1">
    <source>
        <dbReference type="SAM" id="MobiDB-lite"/>
    </source>
</evidence>
<accession>A0ABS6E648</accession>
<evidence type="ECO:0000313" key="2">
    <source>
        <dbReference type="EMBL" id="MBU5438311.1"/>
    </source>
</evidence>
<protein>
    <submittedName>
        <fullName evidence="2">Uncharacterized protein</fullName>
    </submittedName>
</protein>
<sequence>MNKKKKRKDTCKRGRKRKNAVSIKQKPVNPIRQRLEEINRLKPFVERAREIAQMEKVQESMKGVVEK</sequence>
<dbReference type="Proteomes" id="UP000749471">
    <property type="component" value="Unassembled WGS sequence"/>
</dbReference>
<dbReference type="RefSeq" id="WP_216519318.1">
    <property type="nucleotide sequence ID" value="NZ_JAHLPM010000007.1"/>
</dbReference>
<name>A0ABS6E648_9FIRM</name>
<proteinExistence type="predicted"/>
<comment type="caution">
    <text evidence="2">The sequence shown here is derived from an EMBL/GenBank/DDBJ whole genome shotgun (WGS) entry which is preliminary data.</text>
</comment>
<keyword evidence="3" id="KW-1185">Reference proteome</keyword>
<gene>
    <name evidence="2" type="ORF">KQI42_09840</name>
</gene>
<feature type="compositionally biased region" description="Basic residues" evidence="1">
    <location>
        <begin position="1"/>
        <end position="19"/>
    </location>
</feature>
<dbReference type="EMBL" id="JAHLPM010000007">
    <property type="protein sequence ID" value="MBU5438311.1"/>
    <property type="molecule type" value="Genomic_DNA"/>
</dbReference>
<reference evidence="2 3" key="1">
    <citation type="submission" date="2021-06" db="EMBL/GenBank/DDBJ databases">
        <authorList>
            <person name="Sun Q."/>
            <person name="Li D."/>
        </authorList>
    </citation>
    <scope>NUCLEOTIDE SEQUENCE [LARGE SCALE GENOMIC DNA]</scope>
    <source>
        <strain evidence="2 3">MSJ-40</strain>
    </source>
</reference>
<organism evidence="2 3">
    <name type="scientific">Tissierella simiarum</name>
    <dbReference type="NCBI Taxonomy" id="2841534"/>
    <lineage>
        <taxon>Bacteria</taxon>
        <taxon>Bacillati</taxon>
        <taxon>Bacillota</taxon>
        <taxon>Tissierellia</taxon>
        <taxon>Tissierellales</taxon>
        <taxon>Tissierellaceae</taxon>
        <taxon>Tissierella</taxon>
    </lineage>
</organism>
<feature type="region of interest" description="Disordered" evidence="1">
    <location>
        <begin position="1"/>
        <end position="22"/>
    </location>
</feature>